<dbReference type="InterPro" id="IPR001005">
    <property type="entry name" value="SANT/Myb"/>
</dbReference>
<organism evidence="3 4">
    <name type="scientific">Stentor coeruleus</name>
    <dbReference type="NCBI Taxonomy" id="5963"/>
    <lineage>
        <taxon>Eukaryota</taxon>
        <taxon>Sar</taxon>
        <taxon>Alveolata</taxon>
        <taxon>Ciliophora</taxon>
        <taxon>Postciliodesmatophora</taxon>
        <taxon>Heterotrichea</taxon>
        <taxon>Heterotrichida</taxon>
        <taxon>Stentoridae</taxon>
        <taxon>Stentor</taxon>
    </lineage>
</organism>
<dbReference type="EMBL" id="MPUH01001228">
    <property type="protein sequence ID" value="OMJ69200.1"/>
    <property type="molecule type" value="Genomic_DNA"/>
</dbReference>
<reference evidence="3 4" key="1">
    <citation type="submission" date="2016-11" db="EMBL/GenBank/DDBJ databases">
        <title>The macronuclear genome of Stentor coeruleus: a giant cell with tiny introns.</title>
        <authorList>
            <person name="Slabodnick M."/>
            <person name="Ruby J.G."/>
            <person name="Reiff S.B."/>
            <person name="Swart E.C."/>
            <person name="Gosai S."/>
            <person name="Prabakaran S."/>
            <person name="Witkowska E."/>
            <person name="Larue G.E."/>
            <person name="Fisher S."/>
            <person name="Freeman R.M."/>
            <person name="Gunawardena J."/>
            <person name="Chu W."/>
            <person name="Stover N.A."/>
            <person name="Gregory B.D."/>
            <person name="Nowacki M."/>
            <person name="Derisi J."/>
            <person name="Roy S.W."/>
            <person name="Marshall W.F."/>
            <person name="Sood P."/>
        </authorList>
    </citation>
    <scope>NUCLEOTIDE SEQUENCE [LARGE SCALE GENOMIC DNA]</scope>
    <source>
        <strain evidence="3">WM001</strain>
    </source>
</reference>
<dbReference type="SMART" id="SM00717">
    <property type="entry name" value="SANT"/>
    <property type="match status" value="2"/>
</dbReference>
<evidence type="ECO:0000313" key="3">
    <source>
        <dbReference type="EMBL" id="OMJ69200.1"/>
    </source>
</evidence>
<dbReference type="Proteomes" id="UP000187209">
    <property type="component" value="Unassembled WGS sequence"/>
</dbReference>
<comment type="caution">
    <text evidence="3">The sequence shown here is derived from an EMBL/GenBank/DDBJ whole genome shotgun (WGS) entry which is preliminary data.</text>
</comment>
<dbReference type="Pfam" id="PF13921">
    <property type="entry name" value="Myb_DNA-bind_6"/>
    <property type="match status" value="1"/>
</dbReference>
<dbReference type="GO" id="GO:0000981">
    <property type="term" value="F:DNA-binding transcription factor activity, RNA polymerase II-specific"/>
    <property type="evidence" value="ECO:0007669"/>
    <property type="project" value="TreeGrafter"/>
</dbReference>
<accession>A0A1R2AXV5</accession>
<dbReference type="GO" id="GO:0000978">
    <property type="term" value="F:RNA polymerase II cis-regulatory region sequence-specific DNA binding"/>
    <property type="evidence" value="ECO:0007669"/>
    <property type="project" value="TreeGrafter"/>
</dbReference>
<feature type="domain" description="Myb-like" evidence="1">
    <location>
        <begin position="49"/>
        <end position="105"/>
    </location>
</feature>
<name>A0A1R2AXV5_9CILI</name>
<dbReference type="AlphaFoldDB" id="A0A1R2AXV5"/>
<gene>
    <name evidence="3" type="ORF">SteCoe_33140</name>
</gene>
<sequence>MDIVHSRFPLTGVVWVPCIPNYATGAFVPVYTLANMIHEMPNNIVALPRGGIKTKSWSHEEDLVLKELVAEFGIKKWAKIAKAINEKFTSDRKGKNCRERWNNHLNPDINKGEWTYEEDLKLINEFRVLGKKWSMISKTLIGRTENAVKNRWNTLMKSVQQTAGFNNYEMATEFLVSHLKRIIDEKMVETNNV</sequence>
<dbReference type="PANTHER" id="PTHR45614:SF274">
    <property type="entry name" value="MYB-LIKE DNA-BINDING PROTEIN"/>
    <property type="match status" value="1"/>
</dbReference>
<protein>
    <submittedName>
        <fullName evidence="3">Uncharacterized protein</fullName>
    </submittedName>
</protein>
<dbReference type="SUPFAM" id="SSF46689">
    <property type="entry name" value="Homeodomain-like"/>
    <property type="match status" value="1"/>
</dbReference>
<dbReference type="GO" id="GO:0005634">
    <property type="term" value="C:nucleus"/>
    <property type="evidence" value="ECO:0007669"/>
    <property type="project" value="TreeGrafter"/>
</dbReference>
<dbReference type="PROSITE" id="PS50090">
    <property type="entry name" value="MYB_LIKE"/>
    <property type="match status" value="2"/>
</dbReference>
<dbReference type="InterPro" id="IPR050560">
    <property type="entry name" value="MYB_TF"/>
</dbReference>
<feature type="domain" description="Myb-like" evidence="1">
    <location>
        <begin position="106"/>
        <end position="156"/>
    </location>
</feature>
<evidence type="ECO:0000313" key="4">
    <source>
        <dbReference type="Proteomes" id="UP000187209"/>
    </source>
</evidence>
<dbReference type="PANTHER" id="PTHR45614">
    <property type="entry name" value="MYB PROTEIN-RELATED"/>
    <property type="match status" value="1"/>
</dbReference>
<proteinExistence type="predicted"/>
<dbReference type="Gene3D" id="1.10.10.60">
    <property type="entry name" value="Homeodomain-like"/>
    <property type="match status" value="2"/>
</dbReference>
<dbReference type="InterPro" id="IPR009057">
    <property type="entry name" value="Homeodomain-like_sf"/>
</dbReference>
<dbReference type="PROSITE" id="PS51294">
    <property type="entry name" value="HTH_MYB"/>
    <property type="match status" value="2"/>
</dbReference>
<evidence type="ECO:0000259" key="1">
    <source>
        <dbReference type="PROSITE" id="PS50090"/>
    </source>
</evidence>
<keyword evidence="4" id="KW-1185">Reference proteome</keyword>
<dbReference type="OrthoDB" id="306004at2759"/>
<dbReference type="InterPro" id="IPR017930">
    <property type="entry name" value="Myb_dom"/>
</dbReference>
<feature type="domain" description="HTH myb-type" evidence="2">
    <location>
        <begin position="49"/>
        <end position="105"/>
    </location>
</feature>
<dbReference type="CDD" id="cd00167">
    <property type="entry name" value="SANT"/>
    <property type="match status" value="2"/>
</dbReference>
<evidence type="ECO:0000259" key="2">
    <source>
        <dbReference type="PROSITE" id="PS51294"/>
    </source>
</evidence>
<feature type="domain" description="HTH myb-type" evidence="2">
    <location>
        <begin position="106"/>
        <end position="160"/>
    </location>
</feature>